<dbReference type="GO" id="GO:0031021">
    <property type="term" value="C:interphase microtubule organizing center"/>
    <property type="evidence" value="ECO:0007669"/>
    <property type="project" value="TreeGrafter"/>
</dbReference>
<evidence type="ECO:0000313" key="10">
    <source>
        <dbReference type="Proteomes" id="UP000567179"/>
    </source>
</evidence>
<dbReference type="GO" id="GO:0005819">
    <property type="term" value="C:spindle"/>
    <property type="evidence" value="ECO:0007669"/>
    <property type="project" value="TreeGrafter"/>
</dbReference>
<dbReference type="Proteomes" id="UP000567179">
    <property type="component" value="Unassembled WGS sequence"/>
</dbReference>
<dbReference type="GO" id="GO:0051415">
    <property type="term" value="P:microtubule nucleation by interphase microtubule organizing center"/>
    <property type="evidence" value="ECO:0007669"/>
    <property type="project" value="TreeGrafter"/>
</dbReference>
<evidence type="ECO:0000256" key="3">
    <source>
        <dbReference type="ARBA" id="ARBA00011015"/>
    </source>
</evidence>
<keyword evidence="5" id="KW-0963">Cytoplasm</keyword>
<name>A0A8H5EY74_9AGAR</name>
<proteinExistence type="inferred from homology"/>
<dbReference type="Pfam" id="PF12554">
    <property type="entry name" value="MOZART1"/>
    <property type="match status" value="1"/>
</dbReference>
<protein>
    <recommendedName>
        <fullName evidence="4">Mitotic-spindle organizing protein 1</fullName>
    </recommendedName>
    <alternativeName>
        <fullName evidence="7">Mitotic-spindle organizing protein associated with a ring of gamma-tubulin 1</fullName>
    </alternativeName>
</protein>
<dbReference type="PANTHER" id="PTHR28520">
    <property type="entry name" value="MITOTIC-SPINDLE ORGANIZING PROTEIN 1"/>
    <property type="match status" value="1"/>
</dbReference>
<dbReference type="PANTHER" id="PTHR28520:SF2">
    <property type="entry name" value="MITOTIC-SPINDLE ORGANIZING PROTEIN 1"/>
    <property type="match status" value="1"/>
</dbReference>
<dbReference type="GO" id="GO:0033566">
    <property type="term" value="P:gamma-tubulin complex localization"/>
    <property type="evidence" value="ECO:0007669"/>
    <property type="project" value="InterPro"/>
</dbReference>
<organism evidence="9 10">
    <name type="scientific">Psilocybe cf. subviscida</name>
    <dbReference type="NCBI Taxonomy" id="2480587"/>
    <lineage>
        <taxon>Eukaryota</taxon>
        <taxon>Fungi</taxon>
        <taxon>Dikarya</taxon>
        <taxon>Basidiomycota</taxon>
        <taxon>Agaricomycotina</taxon>
        <taxon>Agaricomycetes</taxon>
        <taxon>Agaricomycetidae</taxon>
        <taxon>Agaricales</taxon>
        <taxon>Agaricineae</taxon>
        <taxon>Strophariaceae</taxon>
        <taxon>Psilocybe</taxon>
    </lineage>
</organism>
<keyword evidence="10" id="KW-1185">Reference proteome</keyword>
<dbReference type="GO" id="GO:0000931">
    <property type="term" value="C:gamma-tubulin ring complex"/>
    <property type="evidence" value="ECO:0007669"/>
    <property type="project" value="InterPro"/>
</dbReference>
<evidence type="ECO:0000313" key="9">
    <source>
        <dbReference type="EMBL" id="KAF5316602.1"/>
    </source>
</evidence>
<evidence type="ECO:0000256" key="2">
    <source>
        <dbReference type="ARBA" id="ARBA00004267"/>
    </source>
</evidence>
<evidence type="ECO:0000256" key="4">
    <source>
        <dbReference type="ARBA" id="ARBA00016992"/>
    </source>
</evidence>
<dbReference type="GO" id="GO:0044732">
    <property type="term" value="C:mitotic spindle pole body"/>
    <property type="evidence" value="ECO:0007669"/>
    <property type="project" value="TreeGrafter"/>
</dbReference>
<gene>
    <name evidence="9" type="ORF">D9619_006267</name>
</gene>
<comment type="function">
    <text evidence="1">Required for gamma-tubulin complex recruitment to the microtubule organizing center (MTOC).</text>
</comment>
<accession>A0A8H5EY74</accession>
<dbReference type="InterPro" id="IPR022214">
    <property type="entry name" value="MZT1"/>
</dbReference>
<sequence>MIVGQDRKKSVGSLDSMSTKENDRNSSAQETLNILYEISQLLNTQLDKATLATCVGMIENGVNPEALAVRVVVLSLVMAVPALRCTELRREGATLSGQPGVLGTNSR</sequence>
<feature type="region of interest" description="Disordered" evidence="8">
    <location>
        <begin position="1"/>
        <end position="28"/>
    </location>
</feature>
<evidence type="ECO:0000256" key="8">
    <source>
        <dbReference type="SAM" id="MobiDB-lite"/>
    </source>
</evidence>
<comment type="caution">
    <text evidence="9">The sequence shown here is derived from an EMBL/GenBank/DDBJ whole genome shotgun (WGS) entry which is preliminary data.</text>
</comment>
<evidence type="ECO:0000256" key="1">
    <source>
        <dbReference type="ARBA" id="ARBA00003060"/>
    </source>
</evidence>
<dbReference type="AlphaFoldDB" id="A0A8H5EY74"/>
<evidence type="ECO:0000256" key="6">
    <source>
        <dbReference type="ARBA" id="ARBA00023212"/>
    </source>
</evidence>
<comment type="similarity">
    <text evidence="3">Belongs to the MOZART1 family.</text>
</comment>
<evidence type="ECO:0000256" key="7">
    <source>
        <dbReference type="ARBA" id="ARBA00029810"/>
    </source>
</evidence>
<dbReference type="GO" id="GO:0090307">
    <property type="term" value="P:mitotic spindle assembly"/>
    <property type="evidence" value="ECO:0007669"/>
    <property type="project" value="TreeGrafter"/>
</dbReference>
<dbReference type="EMBL" id="JAACJJ010000042">
    <property type="protein sequence ID" value="KAF5316602.1"/>
    <property type="molecule type" value="Genomic_DNA"/>
</dbReference>
<comment type="subcellular location">
    <subcellularLocation>
        <location evidence="2">Cytoplasm</location>
        <location evidence="2">Cytoskeleton</location>
        <location evidence="2">Microtubule organizing center</location>
    </subcellularLocation>
</comment>
<keyword evidence="6" id="KW-0206">Cytoskeleton</keyword>
<reference evidence="9 10" key="1">
    <citation type="journal article" date="2020" name="ISME J.">
        <title>Uncovering the hidden diversity of litter-decomposition mechanisms in mushroom-forming fungi.</title>
        <authorList>
            <person name="Floudas D."/>
            <person name="Bentzer J."/>
            <person name="Ahren D."/>
            <person name="Johansson T."/>
            <person name="Persson P."/>
            <person name="Tunlid A."/>
        </authorList>
    </citation>
    <scope>NUCLEOTIDE SEQUENCE [LARGE SCALE GENOMIC DNA]</scope>
    <source>
        <strain evidence="9 10">CBS 101986</strain>
    </source>
</reference>
<evidence type="ECO:0000256" key="5">
    <source>
        <dbReference type="ARBA" id="ARBA00022490"/>
    </source>
</evidence>